<evidence type="ECO:0000313" key="1">
    <source>
        <dbReference type="EMBL" id="KXS17293.1"/>
    </source>
</evidence>
<name>A0A139ALA5_GONPJ</name>
<proteinExistence type="predicted"/>
<dbReference type="Proteomes" id="UP000070544">
    <property type="component" value="Unassembled WGS sequence"/>
</dbReference>
<evidence type="ECO:0008006" key="3">
    <source>
        <dbReference type="Google" id="ProtNLM"/>
    </source>
</evidence>
<organism evidence="1 2">
    <name type="scientific">Gonapodya prolifera (strain JEL478)</name>
    <name type="common">Monoblepharis prolifera</name>
    <dbReference type="NCBI Taxonomy" id="1344416"/>
    <lineage>
        <taxon>Eukaryota</taxon>
        <taxon>Fungi</taxon>
        <taxon>Fungi incertae sedis</taxon>
        <taxon>Chytridiomycota</taxon>
        <taxon>Chytridiomycota incertae sedis</taxon>
        <taxon>Monoblepharidomycetes</taxon>
        <taxon>Monoblepharidales</taxon>
        <taxon>Gonapodyaceae</taxon>
        <taxon>Gonapodya</taxon>
    </lineage>
</organism>
<keyword evidence="2" id="KW-1185">Reference proteome</keyword>
<dbReference type="OrthoDB" id="2184341at2759"/>
<accession>A0A139ALA5</accession>
<sequence>MESSLPPEIWHRIFRKLQPSTFYSILPRVSKTWLVNQCTAAPGNDGKVGVAITLVICRYIPENFLLYLPDLRYLELADIQGLALVDIVAPMYQFSVDDRSDVQRAVGGKGDRTVTLPRWNAVNAEIAVDDSFFMRRSPHLAEDILRAVEILVASVLGLSESRVTASVQDLCISRDGFHGISGDPRAVRAVQHMTRNLQASFVATNKLSRQFLKPWDFPGMLTYRGVFVTTWKEVAEIARDLEDTQHLEIHTYGWDLTREESLDVPEEVQMKTTGATWDAPTDFEPFPVLATFPKFNELGTFPLDRTGYILSHRSTTPAYLSTRFGVLTDATLKSKNSVTMHHAISFITWGQMQKCEKSGTISYNADLTFDSPKLLSTALAETSPCLSKVVLQLDVGTIPDLPLQMNSAENAKHFHMGPDSQWSAFFQLMPGSEYFKIIFISRMGMFNLREHLDCMVEEIKCEARRHGRTVFFELGGKGHYRYYNENELDRYADLDDDRDIYD</sequence>
<evidence type="ECO:0000313" key="2">
    <source>
        <dbReference type="Proteomes" id="UP000070544"/>
    </source>
</evidence>
<protein>
    <recommendedName>
        <fullName evidence="3">F-box domain-containing protein</fullName>
    </recommendedName>
</protein>
<reference evidence="1 2" key="1">
    <citation type="journal article" date="2015" name="Genome Biol. Evol.">
        <title>Phylogenomic analyses indicate that early fungi evolved digesting cell walls of algal ancestors of land plants.</title>
        <authorList>
            <person name="Chang Y."/>
            <person name="Wang S."/>
            <person name="Sekimoto S."/>
            <person name="Aerts A.L."/>
            <person name="Choi C."/>
            <person name="Clum A."/>
            <person name="LaButti K.M."/>
            <person name="Lindquist E.A."/>
            <person name="Yee Ngan C."/>
            <person name="Ohm R.A."/>
            <person name="Salamov A.A."/>
            <person name="Grigoriev I.V."/>
            <person name="Spatafora J.W."/>
            <person name="Berbee M.L."/>
        </authorList>
    </citation>
    <scope>NUCLEOTIDE SEQUENCE [LARGE SCALE GENOMIC DNA]</scope>
    <source>
        <strain evidence="1 2">JEL478</strain>
    </source>
</reference>
<dbReference type="EMBL" id="KQ965747">
    <property type="protein sequence ID" value="KXS17293.1"/>
    <property type="molecule type" value="Genomic_DNA"/>
</dbReference>
<dbReference type="AlphaFoldDB" id="A0A139ALA5"/>
<gene>
    <name evidence="1" type="ORF">M427DRAFT_30445</name>
</gene>
<dbReference type="CDD" id="cd09917">
    <property type="entry name" value="F-box_SF"/>
    <property type="match status" value="1"/>
</dbReference>